<comment type="caution">
    <text evidence="1">The sequence shown here is derived from an EMBL/GenBank/DDBJ whole genome shotgun (WGS) entry which is preliminary data.</text>
</comment>
<sequence>MSNQKKEYVFSNCELDFMFVVEGIYNTNEKLQNALSILLEWWAETDYTEPDESCSIWKEPIYTEYGIWKDSRPIVYDICHEPIYSDYEIWPDPNGYTDTTSEIFQCNFDQMTAKNDSQIVSQEYAIDEFFIIKKDAVNLEDLHYYSSRDDITEPELVDQFNSSSRNNEEKAVEENKVVEEDSELIVNFNNWINFDSIDHKGFFNSCKLIKKLTTEI</sequence>
<evidence type="ECO:0000313" key="2">
    <source>
        <dbReference type="Proteomes" id="UP001476247"/>
    </source>
</evidence>
<name>A0ABP9YEK7_9FUNG</name>
<evidence type="ECO:0000313" key="1">
    <source>
        <dbReference type="EMBL" id="GAA5805389.1"/>
    </source>
</evidence>
<keyword evidence="2" id="KW-1185">Reference proteome</keyword>
<dbReference type="EMBL" id="BAABUJ010000045">
    <property type="protein sequence ID" value="GAA5805389.1"/>
    <property type="molecule type" value="Genomic_DNA"/>
</dbReference>
<dbReference type="Proteomes" id="UP001476247">
    <property type="component" value="Unassembled WGS sequence"/>
</dbReference>
<accession>A0ABP9YEK7</accession>
<organism evidence="1 2">
    <name type="scientific">Helicostylum pulchrum</name>
    <dbReference type="NCBI Taxonomy" id="562976"/>
    <lineage>
        <taxon>Eukaryota</taxon>
        <taxon>Fungi</taxon>
        <taxon>Fungi incertae sedis</taxon>
        <taxon>Mucoromycota</taxon>
        <taxon>Mucoromycotina</taxon>
        <taxon>Mucoromycetes</taxon>
        <taxon>Mucorales</taxon>
        <taxon>Mucorineae</taxon>
        <taxon>Mucoraceae</taxon>
        <taxon>Helicostylum</taxon>
    </lineage>
</organism>
<protein>
    <submittedName>
        <fullName evidence="1">Uncharacterized protein</fullName>
    </submittedName>
</protein>
<reference evidence="1 2" key="1">
    <citation type="submission" date="2024-04" db="EMBL/GenBank/DDBJ databases">
        <title>genome sequences of Mucor flavus KT1a and Helicostylum pulchrum KT1b strains isolation_sourced from the surface of a dry-aged beef.</title>
        <authorList>
            <person name="Toyotome T."/>
            <person name="Hosono M."/>
            <person name="Torimaru M."/>
            <person name="Fukuda K."/>
            <person name="Mikami N."/>
        </authorList>
    </citation>
    <scope>NUCLEOTIDE SEQUENCE [LARGE SCALE GENOMIC DNA]</scope>
    <source>
        <strain evidence="1 2">KT1b</strain>
    </source>
</reference>
<gene>
    <name evidence="1" type="ORF">HPULCUR_010905</name>
</gene>
<proteinExistence type="predicted"/>